<sequence>MKQASDSSRALRRHHSCRLKKARRLYWGMGTGVENVPDDRRLGIVISTAALCSCHMCGNPRRYWKTKDALTVQEQRLFQDLLQDIEGKSQPS</sequence>
<keyword evidence="2" id="KW-1185">Reference proteome</keyword>
<protein>
    <submittedName>
        <fullName evidence="1">Uncharacterized protein</fullName>
    </submittedName>
</protein>
<accession>A0ABU5I9P1</accession>
<dbReference type="EMBL" id="JAXOJX010000001">
    <property type="protein sequence ID" value="MDZ5455331.1"/>
    <property type="molecule type" value="Genomic_DNA"/>
</dbReference>
<evidence type="ECO:0000313" key="1">
    <source>
        <dbReference type="EMBL" id="MDZ5455331.1"/>
    </source>
</evidence>
<dbReference type="RefSeq" id="WP_322464025.1">
    <property type="nucleotide sequence ID" value="NZ_JAXOJX010000001.1"/>
</dbReference>
<reference evidence="1 2" key="1">
    <citation type="submission" date="2023-11" db="EMBL/GenBank/DDBJ databases">
        <title>Draft genome of Azohydromonas lata strain H1 (DSM1123), a polyhydroxyalkanoate producer.</title>
        <authorList>
            <person name="Traversa D."/>
            <person name="D'Addabbo P."/>
            <person name="Pazzani C."/>
            <person name="Manzari C."/>
            <person name="Chiara M."/>
            <person name="Scrascia M."/>
        </authorList>
    </citation>
    <scope>NUCLEOTIDE SEQUENCE [LARGE SCALE GENOMIC DNA]</scope>
    <source>
        <strain evidence="1 2">H1</strain>
        <plasmid evidence="1">unnamed</plasmid>
    </source>
</reference>
<organism evidence="1 2">
    <name type="scientific">Azohydromonas lata</name>
    <dbReference type="NCBI Taxonomy" id="45677"/>
    <lineage>
        <taxon>Bacteria</taxon>
        <taxon>Pseudomonadati</taxon>
        <taxon>Pseudomonadota</taxon>
        <taxon>Betaproteobacteria</taxon>
        <taxon>Burkholderiales</taxon>
        <taxon>Sphaerotilaceae</taxon>
        <taxon>Azohydromonas</taxon>
    </lineage>
</organism>
<name>A0ABU5I9P1_9BURK</name>
<comment type="caution">
    <text evidence="1">The sequence shown here is derived from an EMBL/GenBank/DDBJ whole genome shotgun (WGS) entry which is preliminary data.</text>
</comment>
<geneLocation type="plasmid" evidence="1">
    <name>unnamed</name>
</geneLocation>
<proteinExistence type="predicted"/>
<dbReference type="Proteomes" id="UP001293718">
    <property type="component" value="Unassembled WGS sequence"/>
</dbReference>
<keyword evidence="1" id="KW-0614">Plasmid</keyword>
<evidence type="ECO:0000313" key="2">
    <source>
        <dbReference type="Proteomes" id="UP001293718"/>
    </source>
</evidence>
<gene>
    <name evidence="1" type="ORF">SM757_01965</name>
</gene>